<dbReference type="InterPro" id="IPR011044">
    <property type="entry name" value="Quino_amine_DH_bsu"/>
</dbReference>
<proteinExistence type="predicted"/>
<sequence length="354" mass="37166">MRFTAVGALVLVLGVTTALPASGTTTTPRTTQLAQLTRLGHSATTVPAAHTAHTAHKTLAGHETHAGAVRYASLRSCTVKKETAPCGPWRLNLHDGTRSTLPGARVHARDAHGKVLKDVPAPIAVSGDGRSIAYIRDRDDRLVVRELTGKVHTMPGSALPKATDGLTFDLSLTGGVLAVEDGDEKWVRLFDVAAGKALGTLPAHHAFAGFSGDEDEVLATMGSDENTTLLVTYDLEGNELTSRVPPQVVASNTPATLSADGRTVAFYSPGTRTLKFYDLESDTVVGGVRVKLPGGGTTPEMLDWTGAHEVTAHVLHGETSTTMTVLRIDTGTGAVKVRDSYKIKNAFTFAACGG</sequence>
<protein>
    <recommendedName>
        <fullName evidence="4">WD40 repeat domain-containing protein</fullName>
    </recommendedName>
</protein>
<accession>A0ABV9ECZ5</accession>
<dbReference type="Gene3D" id="2.130.10.10">
    <property type="entry name" value="YVTN repeat-like/Quinoprotein amine dehydrogenase"/>
    <property type="match status" value="1"/>
</dbReference>
<evidence type="ECO:0000313" key="3">
    <source>
        <dbReference type="Proteomes" id="UP001595891"/>
    </source>
</evidence>
<dbReference type="Proteomes" id="UP001595891">
    <property type="component" value="Unassembled WGS sequence"/>
</dbReference>
<dbReference type="SUPFAM" id="SSF50969">
    <property type="entry name" value="YVTN repeat-like/Quinoprotein amine dehydrogenase"/>
    <property type="match status" value="1"/>
</dbReference>
<keyword evidence="1" id="KW-0732">Signal</keyword>
<gene>
    <name evidence="2" type="ORF">ACFO8L_08620</name>
</gene>
<comment type="caution">
    <text evidence="2">The sequence shown here is derived from an EMBL/GenBank/DDBJ whole genome shotgun (WGS) entry which is preliminary data.</text>
</comment>
<dbReference type="RefSeq" id="WP_262841618.1">
    <property type="nucleotide sequence ID" value="NZ_JANZYP010000006.1"/>
</dbReference>
<keyword evidence="3" id="KW-1185">Reference proteome</keyword>
<feature type="signal peptide" evidence="1">
    <location>
        <begin position="1"/>
        <end position="23"/>
    </location>
</feature>
<evidence type="ECO:0000313" key="2">
    <source>
        <dbReference type="EMBL" id="MFC4586134.1"/>
    </source>
</evidence>
<reference evidence="3" key="1">
    <citation type="journal article" date="2019" name="Int. J. Syst. Evol. Microbiol.">
        <title>The Global Catalogue of Microorganisms (GCM) 10K type strain sequencing project: providing services to taxonomists for standard genome sequencing and annotation.</title>
        <authorList>
            <consortium name="The Broad Institute Genomics Platform"/>
            <consortium name="The Broad Institute Genome Sequencing Center for Infectious Disease"/>
            <person name="Wu L."/>
            <person name="Ma J."/>
        </authorList>
    </citation>
    <scope>NUCLEOTIDE SEQUENCE [LARGE SCALE GENOMIC DNA]</scope>
    <source>
        <strain evidence="3">CCUG 49560</strain>
    </source>
</reference>
<dbReference type="InterPro" id="IPR015943">
    <property type="entry name" value="WD40/YVTN_repeat-like_dom_sf"/>
</dbReference>
<dbReference type="EMBL" id="JBHSFN010000004">
    <property type="protein sequence ID" value="MFC4586134.1"/>
    <property type="molecule type" value="Genomic_DNA"/>
</dbReference>
<organism evidence="2 3">
    <name type="scientific">Sphaerisporangium corydalis</name>
    <dbReference type="NCBI Taxonomy" id="1441875"/>
    <lineage>
        <taxon>Bacteria</taxon>
        <taxon>Bacillati</taxon>
        <taxon>Actinomycetota</taxon>
        <taxon>Actinomycetes</taxon>
        <taxon>Streptosporangiales</taxon>
        <taxon>Streptosporangiaceae</taxon>
        <taxon>Sphaerisporangium</taxon>
    </lineage>
</organism>
<evidence type="ECO:0000256" key="1">
    <source>
        <dbReference type="SAM" id="SignalP"/>
    </source>
</evidence>
<name>A0ABV9ECZ5_9ACTN</name>
<evidence type="ECO:0008006" key="4">
    <source>
        <dbReference type="Google" id="ProtNLM"/>
    </source>
</evidence>
<feature type="chain" id="PRO_5047500275" description="WD40 repeat domain-containing protein" evidence="1">
    <location>
        <begin position="24"/>
        <end position="354"/>
    </location>
</feature>